<dbReference type="Gene3D" id="1.20.120.1630">
    <property type="match status" value="1"/>
</dbReference>
<proteinExistence type="predicted"/>
<sequence length="306" mass="33936">MDEQLIKKEADANGSGGSGLKDYVRGAVFNGIALGILYGLSLATGTLSFAALSLGIQWLVYLVHGLPFSSEKFYDASGSLTYLSLVVFALTSRREHGPRQLVNAVLVVVWLSRLGSFLFARILKDGRDDRFTALKRNPLRFLAAWTIQALWVWLVSLPVLITVQSPRGGTGVGPLDVIGWAVWVTGFLVEVIADAQKNSFRDKAENKGRFITDGLWAYSRHPNYFGEITLWVGLCISGSSCFQGTDWLGWLSPVFTYFLLTKVSGVPMLERKAEKEWGQSEAYRHYVKHTPCIRLALSRPPAYQPA</sequence>
<name>A0A7S4RLX5_9DINO</name>
<dbReference type="GO" id="GO:0016020">
    <property type="term" value="C:membrane"/>
    <property type="evidence" value="ECO:0007669"/>
    <property type="project" value="TreeGrafter"/>
</dbReference>
<evidence type="ECO:0000256" key="1">
    <source>
        <dbReference type="SAM" id="Phobius"/>
    </source>
</evidence>
<dbReference type="InterPro" id="IPR010721">
    <property type="entry name" value="UstE-like"/>
</dbReference>
<feature type="transmembrane region" description="Helical" evidence="1">
    <location>
        <begin position="141"/>
        <end position="161"/>
    </location>
</feature>
<keyword evidence="1" id="KW-1133">Transmembrane helix</keyword>
<feature type="transmembrane region" description="Helical" evidence="1">
    <location>
        <begin position="102"/>
        <end position="120"/>
    </location>
</feature>
<evidence type="ECO:0000313" key="2">
    <source>
        <dbReference type="EMBL" id="CAE4618733.1"/>
    </source>
</evidence>
<keyword evidence="1" id="KW-0472">Membrane</keyword>
<feature type="transmembrane region" description="Helical" evidence="1">
    <location>
        <begin position="36"/>
        <end position="61"/>
    </location>
</feature>
<dbReference type="PROSITE" id="PS50244">
    <property type="entry name" value="S5A_REDUCTASE"/>
    <property type="match status" value="1"/>
</dbReference>
<dbReference type="EMBL" id="HBNR01053388">
    <property type="protein sequence ID" value="CAE4618733.1"/>
    <property type="molecule type" value="Transcribed_RNA"/>
</dbReference>
<dbReference type="Pfam" id="PF06966">
    <property type="entry name" value="DUF1295"/>
    <property type="match status" value="1"/>
</dbReference>
<dbReference type="AlphaFoldDB" id="A0A7S4RLX5"/>
<evidence type="ECO:0008006" key="3">
    <source>
        <dbReference type="Google" id="ProtNLM"/>
    </source>
</evidence>
<organism evidence="2">
    <name type="scientific">Alexandrium monilatum</name>
    <dbReference type="NCBI Taxonomy" id="311494"/>
    <lineage>
        <taxon>Eukaryota</taxon>
        <taxon>Sar</taxon>
        <taxon>Alveolata</taxon>
        <taxon>Dinophyceae</taxon>
        <taxon>Gonyaulacales</taxon>
        <taxon>Pyrocystaceae</taxon>
        <taxon>Alexandrium</taxon>
    </lineage>
</organism>
<protein>
    <recommendedName>
        <fullName evidence="3">Steroid 5-alpha reductase C-terminal domain-containing protein</fullName>
    </recommendedName>
</protein>
<feature type="transmembrane region" description="Helical" evidence="1">
    <location>
        <begin position="173"/>
        <end position="193"/>
    </location>
</feature>
<keyword evidence="1" id="KW-0812">Transmembrane</keyword>
<dbReference type="PANTHER" id="PTHR32251">
    <property type="entry name" value="3-OXO-5-ALPHA-STEROID 4-DEHYDROGENASE"/>
    <property type="match status" value="1"/>
</dbReference>
<accession>A0A7S4RLX5</accession>
<reference evidence="2" key="1">
    <citation type="submission" date="2021-01" db="EMBL/GenBank/DDBJ databases">
        <authorList>
            <person name="Corre E."/>
            <person name="Pelletier E."/>
            <person name="Niang G."/>
            <person name="Scheremetjew M."/>
            <person name="Finn R."/>
            <person name="Kale V."/>
            <person name="Holt S."/>
            <person name="Cochrane G."/>
            <person name="Meng A."/>
            <person name="Brown T."/>
            <person name="Cohen L."/>
        </authorList>
    </citation>
    <scope>NUCLEOTIDE SEQUENCE</scope>
    <source>
        <strain evidence="2">CCMP3105</strain>
    </source>
</reference>
<gene>
    <name evidence="2" type="ORF">AMON00008_LOCUS37468</name>
</gene>
<dbReference type="PANTHER" id="PTHR32251:SF17">
    <property type="entry name" value="STEROID 5-ALPHA REDUCTASE C-TERMINAL DOMAIN-CONTAINING PROTEIN"/>
    <property type="match status" value="1"/>
</dbReference>